<dbReference type="PANTHER" id="PTHR43877">
    <property type="entry name" value="AMINOALKYLPHOSPHONATE N-ACETYLTRANSFERASE-RELATED-RELATED"/>
    <property type="match status" value="1"/>
</dbReference>
<keyword evidence="2" id="KW-0012">Acyltransferase</keyword>
<dbReference type="AlphaFoldDB" id="A0A0R0A682"/>
<dbReference type="RefSeq" id="WP_057647726.1">
    <property type="nucleotide sequence ID" value="NZ_LLXU01000096.1"/>
</dbReference>
<dbReference type="STRING" id="676599.ARC20_13040"/>
<feature type="domain" description="N-acetyltransferase" evidence="3">
    <location>
        <begin position="6"/>
        <end position="146"/>
    </location>
</feature>
<evidence type="ECO:0000256" key="1">
    <source>
        <dbReference type="ARBA" id="ARBA00022679"/>
    </source>
</evidence>
<evidence type="ECO:0000313" key="4">
    <source>
        <dbReference type="EMBL" id="KRG40556.1"/>
    </source>
</evidence>
<name>A0A0R0A682_9GAMM</name>
<dbReference type="InterPro" id="IPR050832">
    <property type="entry name" value="Bact_Acetyltransf"/>
</dbReference>
<evidence type="ECO:0000256" key="2">
    <source>
        <dbReference type="ARBA" id="ARBA00023315"/>
    </source>
</evidence>
<dbReference type="Pfam" id="PF00583">
    <property type="entry name" value="Acetyltransf_1"/>
    <property type="match status" value="1"/>
</dbReference>
<dbReference type="EMBL" id="LLXU01000096">
    <property type="protein sequence ID" value="KRG40556.1"/>
    <property type="molecule type" value="Genomic_DNA"/>
</dbReference>
<protein>
    <recommendedName>
        <fullName evidence="3">N-acetyltransferase domain-containing protein</fullName>
    </recommendedName>
</protein>
<dbReference type="InterPro" id="IPR016181">
    <property type="entry name" value="Acyl_CoA_acyltransferase"/>
</dbReference>
<dbReference type="PANTHER" id="PTHR43877:SF1">
    <property type="entry name" value="ACETYLTRANSFERASE"/>
    <property type="match status" value="1"/>
</dbReference>
<organism evidence="4 5">
    <name type="scientific">Stenotrophomonas panacihumi</name>
    <dbReference type="NCBI Taxonomy" id="676599"/>
    <lineage>
        <taxon>Bacteria</taxon>
        <taxon>Pseudomonadati</taxon>
        <taxon>Pseudomonadota</taxon>
        <taxon>Gammaproteobacteria</taxon>
        <taxon>Lysobacterales</taxon>
        <taxon>Lysobacteraceae</taxon>
        <taxon>Stenotrophomonas</taxon>
    </lineage>
</organism>
<reference evidence="4 5" key="1">
    <citation type="submission" date="2015-10" db="EMBL/GenBank/DDBJ databases">
        <title>Genome sequencing and analysis of members of genus Stenotrophomonas.</title>
        <authorList>
            <person name="Patil P.P."/>
            <person name="Midha S."/>
            <person name="Patil P.B."/>
        </authorList>
    </citation>
    <scope>NUCLEOTIDE SEQUENCE [LARGE SCALE GENOMIC DNA]</scope>
    <source>
        <strain evidence="4 5">JCM 16536</strain>
    </source>
</reference>
<dbReference type="SUPFAM" id="SSF55729">
    <property type="entry name" value="Acyl-CoA N-acyltransferases (Nat)"/>
    <property type="match status" value="1"/>
</dbReference>
<dbReference type="Proteomes" id="UP000051802">
    <property type="component" value="Unassembled WGS sequence"/>
</dbReference>
<evidence type="ECO:0000259" key="3">
    <source>
        <dbReference type="PROSITE" id="PS51186"/>
    </source>
</evidence>
<dbReference type="CDD" id="cd04301">
    <property type="entry name" value="NAT_SF"/>
    <property type="match status" value="1"/>
</dbReference>
<dbReference type="Gene3D" id="3.40.630.30">
    <property type="match status" value="1"/>
</dbReference>
<gene>
    <name evidence="4" type="ORF">ARC20_13040</name>
</gene>
<evidence type="ECO:0000313" key="5">
    <source>
        <dbReference type="Proteomes" id="UP000051802"/>
    </source>
</evidence>
<dbReference type="InterPro" id="IPR057691">
    <property type="entry name" value="DUF7931"/>
</dbReference>
<dbReference type="PROSITE" id="PS51186">
    <property type="entry name" value="GNAT"/>
    <property type="match status" value="1"/>
</dbReference>
<keyword evidence="1" id="KW-0808">Transferase</keyword>
<accession>A0A0R0A682</accession>
<comment type="caution">
    <text evidence="4">The sequence shown here is derived from an EMBL/GenBank/DDBJ whole genome shotgun (WGS) entry which is preliminary data.</text>
</comment>
<keyword evidence="5" id="KW-1185">Reference proteome</keyword>
<dbReference type="Pfam" id="PF25559">
    <property type="entry name" value="DUF7931"/>
    <property type="match status" value="1"/>
</dbReference>
<dbReference type="InterPro" id="IPR000182">
    <property type="entry name" value="GNAT_dom"/>
</dbReference>
<proteinExistence type="predicted"/>
<dbReference type="GO" id="GO:0016747">
    <property type="term" value="F:acyltransferase activity, transferring groups other than amino-acyl groups"/>
    <property type="evidence" value="ECO:0007669"/>
    <property type="project" value="InterPro"/>
</dbReference>
<sequence length="297" mass="32439">MPWAGPFLLEHGEGGARAAELLALRAEVFPAEAHPPQAREWDALDVLSLHVLARDHDGRPVGAGRLSPDQRIGRLGVLPDWRGQGVGQALLQALLDGARQRGWPGVRLEAPAGTAAFFAQAGFLPVAGEPGSLHRRLDGPMAVEDAAAAVHATSALIGQARRELRLYSRALDPGLLDAPAVQAALRRFATLRHDKQVRILLQDTASAQLLDAPLLRLAQRLPTVFQFRAVSDPVDASYPSAYLVGDAQAYYFRSTGNRHDDGETWLEGAARARQLRTHFEQIWERSRPWSEHRALGL</sequence>